<protein>
    <submittedName>
        <fullName evidence="1">Uncharacterized protein</fullName>
    </submittedName>
</protein>
<proteinExistence type="predicted"/>
<evidence type="ECO:0000313" key="2">
    <source>
        <dbReference type="Proteomes" id="UP000319103"/>
    </source>
</evidence>
<keyword evidence="2" id="KW-1185">Reference proteome</keyword>
<dbReference type="Proteomes" id="UP000319103">
    <property type="component" value="Unassembled WGS sequence"/>
</dbReference>
<gene>
    <name evidence="1" type="ORF">E6W39_18990</name>
</gene>
<dbReference type="EMBL" id="VIGB01000003">
    <property type="protein sequence ID" value="TQF03938.1"/>
    <property type="molecule type" value="Genomic_DNA"/>
</dbReference>
<name>A0A540W4H8_9ACTN</name>
<evidence type="ECO:0000313" key="1">
    <source>
        <dbReference type="EMBL" id="TQF03938.1"/>
    </source>
</evidence>
<accession>A0A540W4H8</accession>
<dbReference type="RefSeq" id="WP_141634538.1">
    <property type="nucleotide sequence ID" value="NZ_VIGB01000003.1"/>
</dbReference>
<dbReference type="AlphaFoldDB" id="A0A540W4H8"/>
<sequence length="129" mass="14219">MTTPVPPTSWTPLTSYDNFNPPIPTNLDPNWTYPDYVLNGIEPAVTGVPADNPNYPTFRIGRIIGQGSDTGTWMIRTWDGWLLDNVLPHASYEAGDFVLLLACGTWVVDLGQRTYLPAVPLIPAYVPTS</sequence>
<organism evidence="1 2">
    <name type="scientific">Kitasatospora acidiphila</name>
    <dbReference type="NCBI Taxonomy" id="2567942"/>
    <lineage>
        <taxon>Bacteria</taxon>
        <taxon>Bacillati</taxon>
        <taxon>Actinomycetota</taxon>
        <taxon>Actinomycetes</taxon>
        <taxon>Kitasatosporales</taxon>
        <taxon>Streptomycetaceae</taxon>
        <taxon>Kitasatospora</taxon>
    </lineage>
</organism>
<reference evidence="1 2" key="1">
    <citation type="submission" date="2019-06" db="EMBL/GenBank/DDBJ databases">
        <title>Description of Kitasatospora acidophila sp. nov. isolated from pine grove soil, and reclassification of Streptomyces novaecaesareae to Kitasatospora novaeceasareae comb. nov.</title>
        <authorList>
            <person name="Kim M.J."/>
        </authorList>
    </citation>
    <scope>NUCLEOTIDE SEQUENCE [LARGE SCALE GENOMIC DNA]</scope>
    <source>
        <strain evidence="1 2">MMS16-CNU292</strain>
    </source>
</reference>
<comment type="caution">
    <text evidence="1">The sequence shown here is derived from an EMBL/GenBank/DDBJ whole genome shotgun (WGS) entry which is preliminary data.</text>
</comment>